<evidence type="ECO:0000256" key="4">
    <source>
        <dbReference type="ARBA" id="ARBA00022989"/>
    </source>
</evidence>
<gene>
    <name evidence="8" type="ORF">pgond44_01285</name>
</gene>
<dbReference type="PATRIC" id="fig|1189619.4.peg.269"/>
<keyword evidence="2" id="KW-1003">Cell membrane</keyword>
<dbReference type="Pfam" id="PF06271">
    <property type="entry name" value="RDD"/>
    <property type="match status" value="1"/>
</dbReference>
<dbReference type="RefSeq" id="WP_003435087.1">
    <property type="nucleotide sequence ID" value="NZ_APLF01000001.1"/>
</dbReference>
<dbReference type="InterPro" id="IPR051791">
    <property type="entry name" value="Pra-immunoreactive"/>
</dbReference>
<evidence type="ECO:0000256" key="2">
    <source>
        <dbReference type="ARBA" id="ARBA00022475"/>
    </source>
</evidence>
<keyword evidence="9" id="KW-1185">Reference proteome</keyword>
<evidence type="ECO:0000313" key="8">
    <source>
        <dbReference type="EMBL" id="EMY82713.1"/>
    </source>
</evidence>
<keyword evidence="3 6" id="KW-0812">Transmembrane</keyword>
<evidence type="ECO:0000259" key="7">
    <source>
        <dbReference type="Pfam" id="PF06271"/>
    </source>
</evidence>
<evidence type="ECO:0000256" key="1">
    <source>
        <dbReference type="ARBA" id="ARBA00004651"/>
    </source>
</evidence>
<dbReference type="EMBL" id="APLF01000001">
    <property type="protein sequence ID" value="EMY82713.1"/>
    <property type="molecule type" value="Genomic_DNA"/>
</dbReference>
<evidence type="ECO:0000256" key="6">
    <source>
        <dbReference type="SAM" id="Phobius"/>
    </source>
</evidence>
<dbReference type="GO" id="GO:0005886">
    <property type="term" value="C:plasma membrane"/>
    <property type="evidence" value="ECO:0007669"/>
    <property type="project" value="UniProtKB-SubCell"/>
</dbReference>
<reference evidence="8 9" key="1">
    <citation type="journal article" date="2014" name="Genome Biol. Evol.">
        <title>Extensive gene acquisition in the extremely psychrophilic bacterial species Psychroflexus torquis and the link to sea-ice ecosystem specialism.</title>
        <authorList>
            <person name="Feng S."/>
            <person name="Powell S.M."/>
            <person name="Wilson R."/>
            <person name="Bowman J.P."/>
        </authorList>
    </citation>
    <scope>NUCLEOTIDE SEQUENCE [LARGE SCALE GENOMIC DNA]</scope>
    <source>
        <strain evidence="8 9">ACAM 44</strain>
    </source>
</reference>
<organism evidence="8 9">
    <name type="scientific">Psychroflexus gondwanensis ACAM 44</name>
    <dbReference type="NCBI Taxonomy" id="1189619"/>
    <lineage>
        <taxon>Bacteria</taxon>
        <taxon>Pseudomonadati</taxon>
        <taxon>Bacteroidota</taxon>
        <taxon>Flavobacteriia</taxon>
        <taxon>Flavobacteriales</taxon>
        <taxon>Flavobacteriaceae</taxon>
        <taxon>Psychroflexus</taxon>
    </lineage>
</organism>
<protein>
    <submittedName>
        <fullName evidence="8">RDD domain-containing protein</fullName>
    </submittedName>
</protein>
<feature type="domain" description="RDD" evidence="7">
    <location>
        <begin position="74"/>
        <end position="179"/>
    </location>
</feature>
<feature type="transmembrane region" description="Helical" evidence="6">
    <location>
        <begin position="109"/>
        <end position="129"/>
    </location>
</feature>
<keyword evidence="4 6" id="KW-1133">Transmembrane helix</keyword>
<name>N1X3Q0_9FLAO</name>
<evidence type="ECO:0000313" key="9">
    <source>
        <dbReference type="Proteomes" id="UP000012317"/>
    </source>
</evidence>
<feature type="transmembrane region" description="Helical" evidence="6">
    <location>
        <begin position="78"/>
        <end position="103"/>
    </location>
</feature>
<dbReference type="STRING" id="1189619.pgond44_01285"/>
<dbReference type="Proteomes" id="UP000012317">
    <property type="component" value="Unassembled WGS sequence"/>
</dbReference>
<comment type="caution">
    <text evidence="8">The sequence shown here is derived from an EMBL/GenBank/DDBJ whole genome shotgun (WGS) entry which is preliminary data.</text>
</comment>
<dbReference type="PANTHER" id="PTHR36115:SF4">
    <property type="entry name" value="MEMBRANE PROTEIN"/>
    <property type="match status" value="1"/>
</dbReference>
<dbReference type="eggNOG" id="COG1714">
    <property type="taxonomic scope" value="Bacteria"/>
</dbReference>
<evidence type="ECO:0000256" key="5">
    <source>
        <dbReference type="ARBA" id="ARBA00023136"/>
    </source>
</evidence>
<sequence length="208" mass="24013">MENEFMKAMSERTDEQLIKIVTAERDKYNPTAIDAAEFEVTKRNIDTNKFEEIREKATTERVAKKEVNSGIVSSGKRFLNFIIDFFACMIGASILGFIISFFINISEGLFLLLFSQLLFLGTYFAYYAIMEIKFQKTVGKFLTKTKVVKMDGRKPENSEIIMRTFCRFIPFDRVTFLFMKNGIHDFLSKTTVIKDNIAENADAKNAYI</sequence>
<keyword evidence="5 6" id="KW-0472">Membrane</keyword>
<evidence type="ECO:0000256" key="3">
    <source>
        <dbReference type="ARBA" id="ARBA00022692"/>
    </source>
</evidence>
<dbReference type="AlphaFoldDB" id="N1X3Q0"/>
<dbReference type="InterPro" id="IPR010432">
    <property type="entry name" value="RDD"/>
</dbReference>
<dbReference type="PANTHER" id="PTHR36115">
    <property type="entry name" value="PROLINE-RICH ANTIGEN HOMOLOG-RELATED"/>
    <property type="match status" value="1"/>
</dbReference>
<accession>N1X3Q0</accession>
<proteinExistence type="predicted"/>
<comment type="subcellular location">
    <subcellularLocation>
        <location evidence="1">Cell membrane</location>
        <topology evidence="1">Multi-pass membrane protein</topology>
    </subcellularLocation>
</comment>